<keyword evidence="3" id="KW-1003">Cell membrane</keyword>
<gene>
    <name evidence="8" type="ORF">HHL24_08605</name>
</gene>
<comment type="caution">
    <text evidence="8">The sequence shown here is derived from an EMBL/GenBank/DDBJ whole genome shotgun (WGS) entry which is preliminary data.</text>
</comment>
<evidence type="ECO:0000256" key="2">
    <source>
        <dbReference type="ARBA" id="ARBA00022448"/>
    </source>
</evidence>
<dbReference type="InterPro" id="IPR003593">
    <property type="entry name" value="AAA+_ATPase"/>
</dbReference>
<dbReference type="InterPro" id="IPR003439">
    <property type="entry name" value="ABC_transporter-like_ATP-bd"/>
</dbReference>
<evidence type="ECO:0000313" key="8">
    <source>
        <dbReference type="EMBL" id="NML98008.1"/>
    </source>
</evidence>
<dbReference type="PANTHER" id="PTHR42788:SF13">
    <property type="entry name" value="ALIPHATIC SULFONATES IMPORT ATP-BINDING PROTEIN SSUB"/>
    <property type="match status" value="1"/>
</dbReference>
<dbReference type="CDD" id="cd03293">
    <property type="entry name" value="ABC_NrtD_SsuB_transporters"/>
    <property type="match status" value="1"/>
</dbReference>
<dbReference type="Gene3D" id="3.40.50.300">
    <property type="entry name" value="P-loop containing nucleotide triphosphate hydrolases"/>
    <property type="match status" value="1"/>
</dbReference>
<dbReference type="SMART" id="SM00382">
    <property type="entry name" value="AAA"/>
    <property type="match status" value="1"/>
</dbReference>
<evidence type="ECO:0000256" key="6">
    <source>
        <dbReference type="ARBA" id="ARBA00022840"/>
    </source>
</evidence>
<dbReference type="Proteomes" id="UP000544134">
    <property type="component" value="Unassembled WGS sequence"/>
</dbReference>
<evidence type="ECO:0000256" key="3">
    <source>
        <dbReference type="ARBA" id="ARBA00022475"/>
    </source>
</evidence>
<feature type="domain" description="ABC transporter" evidence="7">
    <location>
        <begin position="29"/>
        <end position="261"/>
    </location>
</feature>
<dbReference type="GO" id="GO:0005524">
    <property type="term" value="F:ATP binding"/>
    <property type="evidence" value="ECO:0007669"/>
    <property type="project" value="UniProtKB-KW"/>
</dbReference>
<evidence type="ECO:0000256" key="5">
    <source>
        <dbReference type="ARBA" id="ARBA00022741"/>
    </source>
</evidence>
<dbReference type="PANTHER" id="PTHR42788">
    <property type="entry name" value="TAURINE IMPORT ATP-BINDING PROTEIN-RELATED"/>
    <property type="match status" value="1"/>
</dbReference>
<sequence>MGAISALARRPDAVGQVEPLHKPLPEAKLRAIDVDLHYPNGHGGTTIALDKVSLDVPEKEFAVIVGPSGCGKSSLLYLAAGLAQPTAGEIVVGGRTVTQPGADRGMVFQSYTLFPWLTVRQNVEFGLRRRRMPAKERAEIVAHYIDEIGLTHFVDAYPKQLSGGMMQRVAIARALANDPDVLLMDEPFGALDSQTRAQMQKLLLRVWERTHKTVLFVTHDIDEAILLGDRVYVMSARPGRIKERLEIPIERPRSLEMVMDPGFIAIKRRVLSLLHDSDADDSNARDMQN</sequence>
<proteinExistence type="inferred from homology"/>
<dbReference type="SUPFAM" id="SSF52540">
    <property type="entry name" value="P-loop containing nucleoside triphosphate hydrolases"/>
    <property type="match status" value="1"/>
</dbReference>
<evidence type="ECO:0000256" key="4">
    <source>
        <dbReference type="ARBA" id="ARBA00022519"/>
    </source>
</evidence>
<dbReference type="InterPro" id="IPR050166">
    <property type="entry name" value="ABC_transporter_ATP-bind"/>
</dbReference>
<evidence type="ECO:0000259" key="7">
    <source>
        <dbReference type="PROSITE" id="PS50893"/>
    </source>
</evidence>
<comment type="similarity">
    <text evidence="1">Belongs to the ABC transporter superfamily.</text>
</comment>
<evidence type="ECO:0000313" key="9">
    <source>
        <dbReference type="Proteomes" id="UP000544134"/>
    </source>
</evidence>
<dbReference type="PROSITE" id="PS00211">
    <property type="entry name" value="ABC_TRANSPORTER_1"/>
    <property type="match status" value="1"/>
</dbReference>
<dbReference type="AlphaFoldDB" id="A0A848ID32"/>
<keyword evidence="5" id="KW-0547">Nucleotide-binding</keyword>
<protein>
    <submittedName>
        <fullName evidence="8">ABC transporter ATP-binding protein</fullName>
    </submittedName>
</protein>
<dbReference type="PROSITE" id="PS50893">
    <property type="entry name" value="ABC_TRANSPORTER_2"/>
    <property type="match status" value="1"/>
</dbReference>
<keyword evidence="9" id="KW-1185">Reference proteome</keyword>
<dbReference type="EMBL" id="JABBGJ010000007">
    <property type="protein sequence ID" value="NML98008.1"/>
    <property type="molecule type" value="Genomic_DNA"/>
</dbReference>
<dbReference type="Pfam" id="PF00005">
    <property type="entry name" value="ABC_tran"/>
    <property type="match status" value="1"/>
</dbReference>
<dbReference type="GO" id="GO:0016887">
    <property type="term" value="F:ATP hydrolysis activity"/>
    <property type="evidence" value="ECO:0007669"/>
    <property type="project" value="InterPro"/>
</dbReference>
<keyword evidence="4" id="KW-0472">Membrane</keyword>
<keyword evidence="2" id="KW-0813">Transport</keyword>
<reference evidence="8 9" key="1">
    <citation type="submission" date="2020-04" db="EMBL/GenBank/DDBJ databases">
        <title>Paraburkholderia sp. RP-4-7 isolated from soil.</title>
        <authorList>
            <person name="Dahal R.H."/>
        </authorList>
    </citation>
    <scope>NUCLEOTIDE SEQUENCE [LARGE SCALE GENOMIC DNA]</scope>
    <source>
        <strain evidence="8 9">RP-4-7</strain>
    </source>
</reference>
<dbReference type="RefSeq" id="WP_169485070.1">
    <property type="nucleotide sequence ID" value="NZ_JABBGJ010000007.1"/>
</dbReference>
<keyword evidence="6 8" id="KW-0067">ATP-binding</keyword>
<organism evidence="8 9">
    <name type="scientific">Paraburkholderia polaris</name>
    <dbReference type="NCBI Taxonomy" id="2728848"/>
    <lineage>
        <taxon>Bacteria</taxon>
        <taxon>Pseudomonadati</taxon>
        <taxon>Pseudomonadota</taxon>
        <taxon>Betaproteobacteria</taxon>
        <taxon>Burkholderiales</taxon>
        <taxon>Burkholderiaceae</taxon>
        <taxon>Paraburkholderia</taxon>
    </lineage>
</organism>
<keyword evidence="4" id="KW-0997">Cell inner membrane</keyword>
<dbReference type="InterPro" id="IPR017871">
    <property type="entry name" value="ABC_transporter-like_CS"/>
</dbReference>
<accession>A0A848ID32</accession>
<name>A0A848ID32_9BURK</name>
<dbReference type="InterPro" id="IPR027417">
    <property type="entry name" value="P-loop_NTPase"/>
</dbReference>
<evidence type="ECO:0000256" key="1">
    <source>
        <dbReference type="ARBA" id="ARBA00005417"/>
    </source>
</evidence>